<dbReference type="EMBL" id="ML977169">
    <property type="protein sequence ID" value="KAF1984210.1"/>
    <property type="molecule type" value="Genomic_DNA"/>
</dbReference>
<dbReference type="AlphaFoldDB" id="A0A6G1GTV2"/>
<evidence type="ECO:0000256" key="8">
    <source>
        <dbReference type="ARBA" id="ARBA00069506"/>
    </source>
</evidence>
<evidence type="ECO:0000256" key="2">
    <source>
        <dbReference type="ARBA" id="ARBA00006856"/>
    </source>
</evidence>
<evidence type="ECO:0000256" key="1">
    <source>
        <dbReference type="ARBA" id="ARBA00004123"/>
    </source>
</evidence>
<evidence type="ECO:0000256" key="4">
    <source>
        <dbReference type="ARBA" id="ARBA00022728"/>
    </source>
</evidence>
<protein>
    <recommendedName>
        <fullName evidence="7">Pre-mRNA-splicing factor CWC22</fullName>
    </recommendedName>
    <alternativeName>
        <fullName evidence="8">Pre-mRNA-splicing factor cwc22</fullName>
    </alternativeName>
</protein>
<feature type="compositionally biased region" description="Basic residues" evidence="9">
    <location>
        <begin position="708"/>
        <end position="723"/>
    </location>
</feature>
<dbReference type="Pfam" id="PF02854">
    <property type="entry name" value="MIF4G"/>
    <property type="match status" value="1"/>
</dbReference>
<dbReference type="OrthoDB" id="3938623at2759"/>
<dbReference type="Pfam" id="PF02847">
    <property type="entry name" value="MA3"/>
    <property type="match status" value="1"/>
</dbReference>
<sequence length="849" mass="96492">MELQSGVRLPTPEPGAASHLTNGKRKRSPSASPPPLQHRSPSPRRSRTRSPQPDLPPARPIEIRPRERPALGTGTEGIYIPPGRLKALQAQLKDTSSPEFQRMKWESLKKAINGMINKINTGNIKSLVPELFRENLIRGRGLFCRSIMKAQAASLPFTPIYAAMVAVVNTKLPQVGELVVKRLITQFKKGFKRNDKAVCLSSTMFLAHLCNQQVVHEALAAQILLLLLHKPTDDSVEIAVGLTREVGLHMEEMNTQIANAVFDQFRSILHEADIDKRVQYMIEVLFQVRRDRYKDNPVVPPELDLVEEEDQITHSTLLDVDHNVETGLNIFKMDPEWQEHEDAYKKLKEEILGEEDGSGEEDEYETDESDQEAEEERKEEALEIQDQTNTDLTNLRRTIYLTIKSSGGFEESVHKLMRVNIPDGQEKELPSMIIECASQERTYDKFYGNMAERFCKLNRLWTNLFEELFQHYYETIHRLENNRGRIVAQLFGHLLATGAIGWHVLIHVKMNSEDSSAVGRVFVRILFEELAQSLGMKTFANRLRDPAVLPSLDNVFPKDDDKKTMFAVNFFTAIGMGNLTEDMRTHLAAVRARPPPAIKAVESDLSESDSDSADSYSTSSSRSRSRSITPPRRGRNGDRRIERRRSYSSESGSSGSRSHSRPRRRRGRSDSDSLSTRSRSRGRSYSDTPPRRRGRGRSSSSEADSRSRSRSRTPARRRGRGRRSPSSEESSRSRSRTRTPPLRRRSRYTSETPSRGGSRDRSETPPRRSRKELSETPPRRGKRESSEAPPRRGKRERSESETPPRRGKRERSSTPPRRMRRASSSPPPRKKRHTSSNESVGGVKVNGSK</sequence>
<dbReference type="FunFam" id="1.25.40.180:FF:000004">
    <property type="entry name" value="pre-mRNA-splicing factor CWC22 homolog"/>
    <property type="match status" value="1"/>
</dbReference>
<dbReference type="InterPro" id="IPR016024">
    <property type="entry name" value="ARM-type_fold"/>
</dbReference>
<dbReference type="InterPro" id="IPR003891">
    <property type="entry name" value="Initiation_fac_eIF4g_MI"/>
</dbReference>
<feature type="compositionally biased region" description="Low complexity" evidence="9">
    <location>
        <begin position="672"/>
        <end position="688"/>
    </location>
</feature>
<dbReference type="PROSITE" id="PS51366">
    <property type="entry name" value="MI"/>
    <property type="match status" value="1"/>
</dbReference>
<dbReference type="SUPFAM" id="SSF48371">
    <property type="entry name" value="ARM repeat"/>
    <property type="match status" value="1"/>
</dbReference>
<feature type="compositionally biased region" description="Basic and acidic residues" evidence="9">
    <location>
        <begin position="757"/>
        <end position="804"/>
    </location>
</feature>
<dbReference type="Gene3D" id="1.25.40.180">
    <property type="match status" value="1"/>
</dbReference>
<evidence type="ECO:0000256" key="5">
    <source>
        <dbReference type="ARBA" id="ARBA00023187"/>
    </source>
</evidence>
<evidence type="ECO:0000256" key="7">
    <source>
        <dbReference type="ARBA" id="ARBA00040804"/>
    </source>
</evidence>
<keyword evidence="3" id="KW-0507">mRNA processing</keyword>
<feature type="region of interest" description="Disordered" evidence="9">
    <location>
        <begin position="601"/>
        <end position="849"/>
    </location>
</feature>
<evidence type="ECO:0000256" key="9">
    <source>
        <dbReference type="SAM" id="MobiDB-lite"/>
    </source>
</evidence>
<comment type="similarity">
    <text evidence="2">Belongs to the CWC22 family.</text>
</comment>
<evidence type="ECO:0000259" key="10">
    <source>
        <dbReference type="PROSITE" id="PS51366"/>
    </source>
</evidence>
<keyword evidence="5" id="KW-0508">mRNA splicing</keyword>
<feature type="compositionally biased region" description="Basic residues" evidence="9">
    <location>
        <begin position="658"/>
        <end position="667"/>
    </location>
</feature>
<evidence type="ECO:0000313" key="11">
    <source>
        <dbReference type="EMBL" id="KAF1984210.1"/>
    </source>
</evidence>
<feature type="compositionally biased region" description="Basic and acidic residues" evidence="9">
    <location>
        <begin position="635"/>
        <end position="647"/>
    </location>
</feature>
<dbReference type="GO" id="GO:0000398">
    <property type="term" value="P:mRNA splicing, via spliceosome"/>
    <property type="evidence" value="ECO:0007669"/>
    <property type="project" value="TreeGrafter"/>
</dbReference>
<feature type="compositionally biased region" description="Low complexity" evidence="9">
    <location>
        <begin position="648"/>
        <end position="657"/>
    </location>
</feature>
<evidence type="ECO:0000256" key="3">
    <source>
        <dbReference type="ARBA" id="ARBA00022664"/>
    </source>
</evidence>
<feature type="compositionally biased region" description="Acidic residues" evidence="9">
    <location>
        <begin position="352"/>
        <end position="374"/>
    </location>
</feature>
<dbReference type="SMART" id="SM00543">
    <property type="entry name" value="MIF4G"/>
    <property type="match status" value="1"/>
</dbReference>
<reference evidence="11" key="1">
    <citation type="journal article" date="2020" name="Stud. Mycol.">
        <title>101 Dothideomycetes genomes: a test case for predicting lifestyles and emergence of pathogens.</title>
        <authorList>
            <person name="Haridas S."/>
            <person name="Albert R."/>
            <person name="Binder M."/>
            <person name="Bloem J."/>
            <person name="Labutti K."/>
            <person name="Salamov A."/>
            <person name="Andreopoulos B."/>
            <person name="Baker S."/>
            <person name="Barry K."/>
            <person name="Bills G."/>
            <person name="Bluhm B."/>
            <person name="Cannon C."/>
            <person name="Castanera R."/>
            <person name="Culley D."/>
            <person name="Daum C."/>
            <person name="Ezra D."/>
            <person name="Gonzalez J."/>
            <person name="Henrissat B."/>
            <person name="Kuo A."/>
            <person name="Liang C."/>
            <person name="Lipzen A."/>
            <person name="Lutzoni F."/>
            <person name="Magnuson J."/>
            <person name="Mondo S."/>
            <person name="Nolan M."/>
            <person name="Ohm R."/>
            <person name="Pangilinan J."/>
            <person name="Park H.-J."/>
            <person name="Ramirez L."/>
            <person name="Alfaro M."/>
            <person name="Sun H."/>
            <person name="Tritt A."/>
            <person name="Yoshinaga Y."/>
            <person name="Zwiers L.-H."/>
            <person name="Turgeon B."/>
            <person name="Goodwin S."/>
            <person name="Spatafora J."/>
            <person name="Crous P."/>
            <person name="Grigoriev I."/>
        </authorList>
    </citation>
    <scope>NUCLEOTIDE SEQUENCE</scope>
    <source>
        <strain evidence="11">CBS 113979</strain>
    </source>
</reference>
<keyword evidence="4" id="KW-0747">Spliceosome</keyword>
<name>A0A6G1GTV2_9PEZI</name>
<keyword evidence="12" id="KW-1185">Reference proteome</keyword>
<evidence type="ECO:0000313" key="12">
    <source>
        <dbReference type="Proteomes" id="UP000800041"/>
    </source>
</evidence>
<gene>
    <name evidence="11" type="ORF">K402DRAFT_395877</name>
</gene>
<comment type="subcellular location">
    <subcellularLocation>
        <location evidence="1">Nucleus</location>
    </subcellularLocation>
</comment>
<proteinExistence type="inferred from homology"/>
<dbReference type="InterPro" id="IPR050781">
    <property type="entry name" value="CWC22_splicing_factor"/>
</dbReference>
<feature type="region of interest" description="Disordered" evidence="9">
    <location>
        <begin position="1"/>
        <end position="78"/>
    </location>
</feature>
<evidence type="ECO:0000256" key="6">
    <source>
        <dbReference type="ARBA" id="ARBA00023242"/>
    </source>
</evidence>
<dbReference type="SMART" id="SM00544">
    <property type="entry name" value="MA3"/>
    <property type="match status" value="1"/>
</dbReference>
<feature type="compositionally biased region" description="Basic residues" evidence="9">
    <location>
        <begin position="733"/>
        <end position="747"/>
    </location>
</feature>
<dbReference type="GO" id="GO:0071013">
    <property type="term" value="C:catalytic step 2 spliceosome"/>
    <property type="evidence" value="ECO:0007669"/>
    <property type="project" value="TreeGrafter"/>
</dbReference>
<dbReference type="Proteomes" id="UP000800041">
    <property type="component" value="Unassembled WGS sequence"/>
</dbReference>
<dbReference type="GO" id="GO:0003723">
    <property type="term" value="F:RNA binding"/>
    <property type="evidence" value="ECO:0007669"/>
    <property type="project" value="InterPro"/>
</dbReference>
<dbReference type="InterPro" id="IPR003890">
    <property type="entry name" value="MIF4G-like_typ-3"/>
</dbReference>
<organism evidence="11 12">
    <name type="scientific">Aulographum hederae CBS 113979</name>
    <dbReference type="NCBI Taxonomy" id="1176131"/>
    <lineage>
        <taxon>Eukaryota</taxon>
        <taxon>Fungi</taxon>
        <taxon>Dikarya</taxon>
        <taxon>Ascomycota</taxon>
        <taxon>Pezizomycotina</taxon>
        <taxon>Dothideomycetes</taxon>
        <taxon>Pleosporomycetidae</taxon>
        <taxon>Aulographales</taxon>
        <taxon>Aulographaceae</taxon>
    </lineage>
</organism>
<dbReference type="PANTHER" id="PTHR18034:SF3">
    <property type="entry name" value="PRE-MRNA-SPLICING FACTOR CWC22 HOMOLOG"/>
    <property type="match status" value="1"/>
</dbReference>
<feature type="compositionally biased region" description="Low complexity" evidence="9">
    <location>
        <begin position="613"/>
        <end position="622"/>
    </location>
</feature>
<keyword evidence="6" id="KW-0539">Nucleus</keyword>
<feature type="domain" description="MI" evidence="10">
    <location>
        <begin position="394"/>
        <end position="510"/>
    </location>
</feature>
<accession>A0A6G1GTV2</accession>
<dbReference type="PANTHER" id="PTHR18034">
    <property type="entry name" value="CELL CYCLE CONTROL PROTEIN CWF22-RELATED"/>
    <property type="match status" value="1"/>
</dbReference>
<feature type="region of interest" description="Disordered" evidence="9">
    <location>
        <begin position="350"/>
        <end position="388"/>
    </location>
</feature>